<dbReference type="RefSeq" id="XP_041187703.1">
    <property type="nucleotide sequence ID" value="XM_041333463.1"/>
</dbReference>
<comment type="caution">
    <text evidence="2">The sequence shown here is derived from an EMBL/GenBank/DDBJ whole genome shotgun (WGS) entry which is preliminary data.</text>
</comment>
<evidence type="ECO:0000313" key="3">
    <source>
        <dbReference type="Proteomes" id="UP000807769"/>
    </source>
</evidence>
<dbReference type="Proteomes" id="UP000807769">
    <property type="component" value="Unassembled WGS sequence"/>
</dbReference>
<organism evidence="2 3">
    <name type="scientific">Suillus subaureus</name>
    <dbReference type="NCBI Taxonomy" id="48587"/>
    <lineage>
        <taxon>Eukaryota</taxon>
        <taxon>Fungi</taxon>
        <taxon>Dikarya</taxon>
        <taxon>Basidiomycota</taxon>
        <taxon>Agaricomycotina</taxon>
        <taxon>Agaricomycetes</taxon>
        <taxon>Agaricomycetidae</taxon>
        <taxon>Boletales</taxon>
        <taxon>Suillineae</taxon>
        <taxon>Suillaceae</taxon>
        <taxon>Suillus</taxon>
    </lineage>
</organism>
<gene>
    <name evidence="2" type="ORF">BJ212DRAFT_1303711</name>
</gene>
<dbReference type="AlphaFoldDB" id="A0A9P7DY10"/>
<evidence type="ECO:0000256" key="1">
    <source>
        <dbReference type="SAM" id="MobiDB-lite"/>
    </source>
</evidence>
<accession>A0A9P7DY10</accession>
<feature type="region of interest" description="Disordered" evidence="1">
    <location>
        <begin position="31"/>
        <end position="70"/>
    </location>
</feature>
<sequence length="244" mass="28039">MYKKMHNHRLRVKGPVHKTLVAKWVETQIQAASTSSIQDESEDKDKDRDKDKDAEDRMYEEDNIDDSLLVPANENYKMDLSSPLENMYTQLTFPESSPPAIPVTQYHPDSQDSYDQGVRPSHWQLSMPVLTHHRVQSSTEDNSIEITAPPPSQFIKINPKVKPIPAWPKTVLAKQISALEAYKLYELDSFENWDNASPIVPRIPYQDGFMCTFQGCCFATILKQCIQAHDREYCTCNNWKSCVV</sequence>
<evidence type="ECO:0000313" key="2">
    <source>
        <dbReference type="EMBL" id="KAG1806194.1"/>
    </source>
</evidence>
<name>A0A9P7DY10_9AGAM</name>
<dbReference type="GeneID" id="64627480"/>
<feature type="compositionally biased region" description="Basic and acidic residues" evidence="1">
    <location>
        <begin position="43"/>
        <end position="57"/>
    </location>
</feature>
<proteinExistence type="predicted"/>
<dbReference type="EMBL" id="JABBWG010000047">
    <property type="protein sequence ID" value="KAG1806194.1"/>
    <property type="molecule type" value="Genomic_DNA"/>
</dbReference>
<protein>
    <submittedName>
        <fullName evidence="2">Uncharacterized protein</fullName>
    </submittedName>
</protein>
<reference evidence="2" key="1">
    <citation type="journal article" date="2020" name="New Phytol.">
        <title>Comparative genomics reveals dynamic genome evolution in host specialist ectomycorrhizal fungi.</title>
        <authorList>
            <person name="Lofgren L.A."/>
            <person name="Nguyen N.H."/>
            <person name="Vilgalys R."/>
            <person name="Ruytinx J."/>
            <person name="Liao H.L."/>
            <person name="Branco S."/>
            <person name="Kuo A."/>
            <person name="LaButti K."/>
            <person name="Lipzen A."/>
            <person name="Andreopoulos W."/>
            <person name="Pangilinan J."/>
            <person name="Riley R."/>
            <person name="Hundley H."/>
            <person name="Na H."/>
            <person name="Barry K."/>
            <person name="Grigoriev I.V."/>
            <person name="Stajich J.E."/>
            <person name="Kennedy P.G."/>
        </authorList>
    </citation>
    <scope>NUCLEOTIDE SEQUENCE</scope>
    <source>
        <strain evidence="2">MN1</strain>
    </source>
</reference>
<dbReference type="OrthoDB" id="2640365at2759"/>
<keyword evidence="3" id="KW-1185">Reference proteome</keyword>